<evidence type="ECO:0000256" key="1">
    <source>
        <dbReference type="SAM" id="MobiDB-lite"/>
    </source>
</evidence>
<dbReference type="PANTHER" id="PTHR35455">
    <property type="entry name" value="UNNAMED PRODUCT"/>
    <property type="match status" value="1"/>
</dbReference>
<accession>A0A8W8KJP9</accession>
<evidence type="ECO:0000256" key="2">
    <source>
        <dbReference type="SAM" id="SignalP"/>
    </source>
</evidence>
<dbReference type="EnsemblMetazoa" id="G242.1">
    <property type="protein sequence ID" value="G242.1:cds"/>
    <property type="gene ID" value="G242"/>
</dbReference>
<dbReference type="KEGG" id="crg:105325872"/>
<dbReference type="EnsemblMetazoa" id="G242.2">
    <property type="protein sequence ID" value="G242.2:cds"/>
    <property type="gene ID" value="G242"/>
</dbReference>
<dbReference type="GeneID" id="105325872"/>
<reference evidence="3" key="1">
    <citation type="submission" date="2022-08" db="UniProtKB">
        <authorList>
            <consortium name="EnsemblMetazoa"/>
        </authorList>
    </citation>
    <scope>IDENTIFICATION</scope>
    <source>
        <strain evidence="3">05x7-T-G4-1.051#20</strain>
    </source>
</reference>
<feature type="signal peptide" evidence="2">
    <location>
        <begin position="1"/>
        <end position="22"/>
    </location>
</feature>
<dbReference type="OrthoDB" id="1915375at2759"/>
<keyword evidence="4" id="KW-1185">Reference proteome</keyword>
<organism evidence="3 4">
    <name type="scientific">Magallana gigas</name>
    <name type="common">Pacific oyster</name>
    <name type="synonym">Crassostrea gigas</name>
    <dbReference type="NCBI Taxonomy" id="29159"/>
    <lineage>
        <taxon>Eukaryota</taxon>
        <taxon>Metazoa</taxon>
        <taxon>Spiralia</taxon>
        <taxon>Lophotrochozoa</taxon>
        <taxon>Mollusca</taxon>
        <taxon>Bivalvia</taxon>
        <taxon>Autobranchia</taxon>
        <taxon>Pteriomorphia</taxon>
        <taxon>Ostreida</taxon>
        <taxon>Ostreoidea</taxon>
        <taxon>Ostreidae</taxon>
        <taxon>Magallana</taxon>
    </lineage>
</organism>
<name>A0A8W8KJP9_MAGGI</name>
<feature type="chain" id="PRO_5042431360" evidence="2">
    <location>
        <begin position="23"/>
        <end position="124"/>
    </location>
</feature>
<dbReference type="PANTHER" id="PTHR35455:SF1">
    <property type="entry name" value="AGAP005842-PA"/>
    <property type="match status" value="1"/>
</dbReference>
<dbReference type="OMA" id="CIRECVS"/>
<evidence type="ECO:0000313" key="3">
    <source>
        <dbReference type="EnsemblMetazoa" id="G242.2:cds"/>
    </source>
</evidence>
<dbReference type="RefSeq" id="XP_019921688.2">
    <property type="nucleotide sequence ID" value="XM_020066129.3"/>
</dbReference>
<evidence type="ECO:0000313" key="4">
    <source>
        <dbReference type="Proteomes" id="UP000005408"/>
    </source>
</evidence>
<dbReference type="AlphaFoldDB" id="A0A8W8KJP9"/>
<proteinExistence type="predicted"/>
<protein>
    <submittedName>
        <fullName evidence="3">Uncharacterized protein</fullName>
    </submittedName>
</protein>
<dbReference type="Pfam" id="PF16029">
    <property type="entry name" value="DUF4787"/>
    <property type="match status" value="1"/>
</dbReference>
<dbReference type="Proteomes" id="UP000005408">
    <property type="component" value="Unassembled WGS sequence"/>
</dbReference>
<dbReference type="InterPro" id="IPR031985">
    <property type="entry name" value="DUF4787"/>
</dbReference>
<keyword evidence="2" id="KW-0732">Signal</keyword>
<sequence length="124" mass="14477">MRIEEIWLVLALVLFVTEFVESRKYYDYKQYTYRKKRDDRKYKNAKALCDTRPECLAKYGAEQSACVRKCISEFCYNELYAVDPLEDGEIDVRLNSFKGCLSQDKSNKHNEKLPGESNPDLGIG</sequence>
<feature type="region of interest" description="Disordered" evidence="1">
    <location>
        <begin position="103"/>
        <end position="124"/>
    </location>
</feature>
<feature type="compositionally biased region" description="Basic and acidic residues" evidence="1">
    <location>
        <begin position="105"/>
        <end position="114"/>
    </location>
</feature>